<dbReference type="EnsemblPlants" id="evm.model.08.1505">
    <property type="protein sequence ID" value="cds.evm.model.08.1505"/>
    <property type="gene ID" value="evm.TU.08.1505"/>
</dbReference>
<organism evidence="3 4">
    <name type="scientific">Cannabis sativa</name>
    <name type="common">Hemp</name>
    <name type="synonym">Marijuana</name>
    <dbReference type="NCBI Taxonomy" id="3483"/>
    <lineage>
        <taxon>Eukaryota</taxon>
        <taxon>Viridiplantae</taxon>
        <taxon>Streptophyta</taxon>
        <taxon>Embryophyta</taxon>
        <taxon>Tracheophyta</taxon>
        <taxon>Spermatophyta</taxon>
        <taxon>Magnoliopsida</taxon>
        <taxon>eudicotyledons</taxon>
        <taxon>Gunneridae</taxon>
        <taxon>Pentapetalae</taxon>
        <taxon>rosids</taxon>
        <taxon>fabids</taxon>
        <taxon>Rosales</taxon>
        <taxon>Cannabaceae</taxon>
        <taxon>Cannabis</taxon>
    </lineage>
</organism>
<evidence type="ECO:0000259" key="2">
    <source>
        <dbReference type="PROSITE" id="PS50878"/>
    </source>
</evidence>
<name>A0A803Q8W7_CANSA</name>
<dbReference type="InterPro" id="IPR043502">
    <property type="entry name" value="DNA/RNA_pol_sf"/>
</dbReference>
<protein>
    <recommendedName>
        <fullName evidence="2">Reverse transcriptase domain-containing protein</fullName>
    </recommendedName>
</protein>
<dbReference type="PROSITE" id="PS50878">
    <property type="entry name" value="RT_POL"/>
    <property type="match status" value="1"/>
</dbReference>
<dbReference type="SUPFAM" id="SSF56219">
    <property type="entry name" value="DNase I-like"/>
    <property type="match status" value="1"/>
</dbReference>
<proteinExistence type="predicted"/>
<dbReference type="CDD" id="cd06222">
    <property type="entry name" value="RNase_H_like"/>
    <property type="match status" value="1"/>
</dbReference>
<dbReference type="InterPro" id="IPR000477">
    <property type="entry name" value="RT_dom"/>
</dbReference>
<dbReference type="SUPFAM" id="SSF53098">
    <property type="entry name" value="Ribonuclease H-like"/>
    <property type="match status" value="1"/>
</dbReference>
<dbReference type="Proteomes" id="UP000596661">
    <property type="component" value="Chromosome 8"/>
</dbReference>
<evidence type="ECO:0000313" key="3">
    <source>
        <dbReference type="EnsemblPlants" id="cds.evm.model.08.1505"/>
    </source>
</evidence>
<reference evidence="3" key="1">
    <citation type="submission" date="2018-11" db="EMBL/GenBank/DDBJ databases">
        <authorList>
            <person name="Grassa J C."/>
        </authorList>
    </citation>
    <scope>NUCLEOTIDE SEQUENCE [LARGE SCALE GENOMIC DNA]</scope>
</reference>
<dbReference type="Pfam" id="PF00078">
    <property type="entry name" value="RVT_1"/>
    <property type="match status" value="1"/>
</dbReference>
<dbReference type="PANTHER" id="PTHR31635:SF196">
    <property type="entry name" value="REVERSE TRANSCRIPTASE DOMAIN-CONTAINING PROTEIN-RELATED"/>
    <property type="match status" value="1"/>
</dbReference>
<dbReference type="SUPFAM" id="SSF56672">
    <property type="entry name" value="DNA/RNA polymerases"/>
    <property type="match status" value="1"/>
</dbReference>
<dbReference type="InterPro" id="IPR012337">
    <property type="entry name" value="RNaseH-like_sf"/>
</dbReference>
<evidence type="ECO:0000313" key="4">
    <source>
        <dbReference type="Proteomes" id="UP000596661"/>
    </source>
</evidence>
<dbReference type="EMBL" id="UZAU01000713">
    <property type="status" value="NOT_ANNOTATED_CDS"/>
    <property type="molecule type" value="Genomic_DNA"/>
</dbReference>
<sequence>MAQHWNGRCPVTITESSDMFSLSFGCAGDKARVLLREPFHFQNHHTILHSPTPGQSVQSESLKFTPFWVQIYRLPFLSKTKGLAVALGNIIGEFVDVFEDSLNEGWGSFLRVRVKIDITKPLLRGRMITLQQAKDDFWVEFRYERLPEYCMECGRIGHPFDKCMIYLEKVDNGIEPDLEYRPTMKGSPLPISSYDRYRTDFSKGNAWPLLTRLAKNSFISAIPSLKNQAPPSPNPMFIGESSRTDVTSPAATNETPQHKVNYNILQSDVPVVSDIPTTAISLSPHPSRLATSVISAISNHAQTQHSSPLTNNARVNTAVKLDSSASSKIKESVVDLSGIFTPLTVMDLAPNAYATYPPTSRTWQPPKPTQLNIPLPTQSYIVSKPTPTASATPQSGKENLSPNRLPKRISEGHNLRQTLKRCRGNPAQLFSPLSAENDPHLDVSIDGMDSTGGSLRNESQMDNFRHVLDHCHLYEQPFEGDPFTWIKGRLKADTIKERLDWCFVNAIWGDFFQQLTTKHLDYYSSDHRVISVQVLENSSTHQQPRRQTRFRFEKLWLHEEEATDLIQQHWKPVSAGDAAATFLQNISSCADSLQQWHRHKFGNFKKKISQVQKKVADLNNTSIRSSAAMNDLKHQESVLDELLAQEETYWQQRSRVDWMQNGDQNTKFFHAYASSRRQHNTIKSLTDDNGTIVHSKQGMTDVITSYFGALFSATTVNTEALQHVLAAIPTTVTAEMNNSLVKPFTSDEIYNALKTINPDKSPGCDGMSAMFYHNYWSIVGDVVTKVVLGILNEGYSMESINKSLITLIPKIKSPTGMADFRPINLCNVIYKIISKALALRFKDVLPAVISETQSAFLSNRLITDNILVAFELIHHLKHKTRGNRGYSALKLDMSKAFDRVEWFYIQEVMLKMGFHSTWVSLIMGCLSSTSFSFMLNGEEVGHVKPTRGLRQGDPLSPYLFLICSEGLSRLLHSEEENHNLRGLKLTRHAPSISHLLFADDSLLFCEATNSSAIAIKKVLDIYHEASGQLLNTAKSVMSFSPNTLQSAHNFFHQTLGMPISDCHERYLGLPAFSERDKKEMFSDVKERIWQKLHAWNEKLFSVGGKEVLLKAVVQSIPTYAMSCFRLPTTFCTQLESMMANFWWGSTKDGSKIHWKSWKLLCKSKFEGGMGFRSFVHFNKALLAKQAWRIFEMPNSLLSRLLKHRYFSNNTFLEARLGHSPSLTWQGIHWGRELLIEGLRYKIGNGFNVLAGVDKWIPGNNVFTPPIDVDRIVSIPLCYFPSNDRYIWHHTTTGKFEETKFTIDHSNAHNMDNGDYLIHLSTLHSKQDFELLVCTMWAIWHNRNKVTHGGVSRPSHAIASFAVTHLERFISSKTKQHQGSASIITSATVSTSSHTPEIAPVDRLQQDNTRHSSWLPPSPTGLKLNVDAAVNHELKILGIGAVIRDHFGNVVAALSKPVQGCFRSDEMEAKALFHSLNWVMQMPLSLSHIETDALRVSSALNSSSRNLSSFNDLIIDISCLLSFFSGVTISHVKRNANQAAHGLAKYALELDEDVCWMGEIPNPIFSVIVNDCQF</sequence>
<dbReference type="Pfam" id="PF14392">
    <property type="entry name" value="zf-CCHC_4"/>
    <property type="match status" value="1"/>
</dbReference>
<dbReference type="Gramene" id="evm.model.08.1505">
    <property type="protein sequence ID" value="cds.evm.model.08.1505"/>
    <property type="gene ID" value="evm.TU.08.1505"/>
</dbReference>
<reference evidence="3" key="2">
    <citation type="submission" date="2021-03" db="UniProtKB">
        <authorList>
            <consortium name="EnsemblPlants"/>
        </authorList>
    </citation>
    <scope>IDENTIFICATION</scope>
</reference>
<dbReference type="Pfam" id="PF13456">
    <property type="entry name" value="RVT_3"/>
    <property type="match status" value="1"/>
</dbReference>
<dbReference type="CDD" id="cd01650">
    <property type="entry name" value="RT_nLTR_like"/>
    <property type="match status" value="1"/>
</dbReference>
<keyword evidence="4" id="KW-1185">Reference proteome</keyword>
<feature type="region of interest" description="Disordered" evidence="1">
    <location>
        <begin position="384"/>
        <end position="409"/>
    </location>
</feature>
<feature type="domain" description="Reverse transcriptase" evidence="2">
    <location>
        <begin position="789"/>
        <end position="1055"/>
    </location>
</feature>
<dbReference type="InterPro" id="IPR044730">
    <property type="entry name" value="RNase_H-like_dom_plant"/>
</dbReference>
<dbReference type="GO" id="GO:0003676">
    <property type="term" value="F:nucleic acid binding"/>
    <property type="evidence" value="ECO:0007669"/>
    <property type="project" value="InterPro"/>
</dbReference>
<dbReference type="InterPro" id="IPR025836">
    <property type="entry name" value="Zn_knuckle_CX2CX4HX4C"/>
</dbReference>
<evidence type="ECO:0000256" key="1">
    <source>
        <dbReference type="SAM" id="MobiDB-lite"/>
    </source>
</evidence>
<dbReference type="PANTHER" id="PTHR31635">
    <property type="entry name" value="REVERSE TRANSCRIPTASE DOMAIN-CONTAINING PROTEIN-RELATED"/>
    <property type="match status" value="1"/>
</dbReference>
<dbReference type="InterPro" id="IPR002156">
    <property type="entry name" value="RNaseH_domain"/>
</dbReference>
<accession>A0A803Q8W7</accession>
<dbReference type="Gene3D" id="3.30.420.10">
    <property type="entry name" value="Ribonuclease H-like superfamily/Ribonuclease H"/>
    <property type="match status" value="1"/>
</dbReference>
<dbReference type="InterPro" id="IPR036397">
    <property type="entry name" value="RNaseH_sf"/>
</dbReference>
<dbReference type="GO" id="GO:0004523">
    <property type="term" value="F:RNA-DNA hybrid ribonuclease activity"/>
    <property type="evidence" value="ECO:0007669"/>
    <property type="project" value="InterPro"/>
</dbReference>
<dbReference type="InterPro" id="IPR036691">
    <property type="entry name" value="Endo/exonu/phosph_ase_sf"/>
</dbReference>
<feature type="compositionally biased region" description="Polar residues" evidence="1">
    <location>
        <begin position="384"/>
        <end position="402"/>
    </location>
</feature>